<reference evidence="2 3" key="1">
    <citation type="submission" date="2024-03" db="EMBL/GenBank/DDBJ databases">
        <title>Human intestinal bacterial collection.</title>
        <authorList>
            <person name="Pauvert C."/>
            <person name="Hitch T.C.A."/>
            <person name="Clavel T."/>
        </authorList>
    </citation>
    <scope>NUCLEOTIDE SEQUENCE [LARGE SCALE GENOMIC DNA]</scope>
    <source>
        <strain evidence="2 3">CLA-AA-H281</strain>
    </source>
</reference>
<dbReference type="Pfam" id="PF14897">
    <property type="entry name" value="EpsG"/>
    <property type="match status" value="1"/>
</dbReference>
<proteinExistence type="predicted"/>
<name>A0ABV1C1S7_9FIRM</name>
<feature type="transmembrane region" description="Helical" evidence="1">
    <location>
        <begin position="258"/>
        <end position="279"/>
    </location>
</feature>
<comment type="caution">
    <text evidence="2">The sequence shown here is derived from an EMBL/GenBank/DDBJ whole genome shotgun (WGS) entry which is preliminary data.</text>
</comment>
<feature type="transmembrane region" description="Helical" evidence="1">
    <location>
        <begin position="207"/>
        <end position="232"/>
    </location>
</feature>
<sequence length="386" mass="44886">MLIYFIITLMIALVGIGIHANKNMKRRRDFLIFSFGLMILVASLRAPSVGIDLAGHYAKRFEQIAFYNWKDIPKFSVFSTYEIGYCYYCKFLSMINPNVQFYIFVTSLIVYGTMGYLIYKKSSDVILSTMLVIFSCQYYMYMNIIRQALAVSIVLLGYIFLDKSQRSIMDYVKFAFFVLIASTFHDSAILCLIMIVFDRMQFKRRDILISGAITALCYVLYSKVFILVANLISNDSGSYASYMEKAGENVGNINRQSITSLILTAGAFFIGVYILVWKNRRHIKNMDSKEVYVLTRNESFLLYMGLLATICRLLIFKMNIINRFSYYFVPFIVLLYPYAINQITYVPNRKIIRTAVYLAYGIYFIWMTVSFAEKFYGAVPYVPFWK</sequence>
<evidence type="ECO:0000313" key="2">
    <source>
        <dbReference type="EMBL" id="MEQ2385527.1"/>
    </source>
</evidence>
<feature type="transmembrane region" description="Helical" evidence="1">
    <location>
        <begin position="140"/>
        <end position="161"/>
    </location>
</feature>
<feature type="transmembrane region" description="Helical" evidence="1">
    <location>
        <begin position="101"/>
        <end position="119"/>
    </location>
</feature>
<protein>
    <submittedName>
        <fullName evidence="2">EpsG family protein</fullName>
    </submittedName>
</protein>
<feature type="transmembrane region" description="Helical" evidence="1">
    <location>
        <begin position="173"/>
        <end position="195"/>
    </location>
</feature>
<dbReference type="InterPro" id="IPR049458">
    <property type="entry name" value="EpsG-like"/>
</dbReference>
<evidence type="ECO:0000256" key="1">
    <source>
        <dbReference type="SAM" id="Phobius"/>
    </source>
</evidence>
<feature type="transmembrane region" description="Helical" evidence="1">
    <location>
        <begin position="324"/>
        <end position="343"/>
    </location>
</feature>
<gene>
    <name evidence="2" type="ORF">WMO20_06200</name>
</gene>
<accession>A0ABV1C1S7</accession>
<feature type="transmembrane region" description="Helical" evidence="1">
    <location>
        <begin position="300"/>
        <end position="318"/>
    </location>
</feature>
<dbReference type="RefSeq" id="WP_349186148.1">
    <property type="nucleotide sequence ID" value="NZ_JBBMEN010000005.1"/>
</dbReference>
<evidence type="ECO:0000313" key="3">
    <source>
        <dbReference type="Proteomes" id="UP001465119"/>
    </source>
</evidence>
<feature type="transmembrane region" description="Helical" evidence="1">
    <location>
        <begin position="355"/>
        <end position="376"/>
    </location>
</feature>
<keyword evidence="1" id="KW-1133">Transmembrane helix</keyword>
<feature type="transmembrane region" description="Helical" evidence="1">
    <location>
        <begin position="30"/>
        <end position="54"/>
    </location>
</feature>
<keyword evidence="3" id="KW-1185">Reference proteome</keyword>
<dbReference type="EMBL" id="JBBMEN010000005">
    <property type="protein sequence ID" value="MEQ2385527.1"/>
    <property type="molecule type" value="Genomic_DNA"/>
</dbReference>
<keyword evidence="1" id="KW-0812">Transmembrane</keyword>
<organism evidence="2 3">
    <name type="scientific">Faecalibacterium intestinale</name>
    <dbReference type="NCBI Taxonomy" id="3133155"/>
    <lineage>
        <taxon>Bacteria</taxon>
        <taxon>Bacillati</taxon>
        <taxon>Bacillota</taxon>
        <taxon>Clostridia</taxon>
        <taxon>Eubacteriales</taxon>
        <taxon>Oscillospiraceae</taxon>
        <taxon>Faecalibacterium</taxon>
    </lineage>
</organism>
<dbReference type="Proteomes" id="UP001465119">
    <property type="component" value="Unassembled WGS sequence"/>
</dbReference>
<keyword evidence="1" id="KW-0472">Membrane</keyword>